<keyword evidence="2" id="KW-0812">Transmembrane</keyword>
<dbReference type="Proteomes" id="UP000178815">
    <property type="component" value="Unassembled WGS sequence"/>
</dbReference>
<gene>
    <name evidence="3" type="ORF">A2678_00235</name>
</gene>
<proteinExistence type="predicted"/>
<dbReference type="EMBL" id="MFKU01000015">
    <property type="protein sequence ID" value="OGG48293.1"/>
    <property type="molecule type" value="Genomic_DNA"/>
</dbReference>
<feature type="transmembrane region" description="Helical" evidence="2">
    <location>
        <begin position="12"/>
        <end position="30"/>
    </location>
</feature>
<reference evidence="3 4" key="1">
    <citation type="journal article" date="2016" name="Nat. Commun.">
        <title>Thousands of microbial genomes shed light on interconnected biogeochemical processes in an aquifer system.</title>
        <authorList>
            <person name="Anantharaman K."/>
            <person name="Brown C.T."/>
            <person name="Hug L.A."/>
            <person name="Sharon I."/>
            <person name="Castelle C.J."/>
            <person name="Probst A.J."/>
            <person name="Thomas B.C."/>
            <person name="Singh A."/>
            <person name="Wilkins M.J."/>
            <person name="Karaoz U."/>
            <person name="Brodie E.L."/>
            <person name="Williams K.H."/>
            <person name="Hubbard S.S."/>
            <person name="Banfield J.F."/>
        </authorList>
    </citation>
    <scope>NUCLEOTIDE SEQUENCE [LARGE SCALE GENOMIC DNA]</scope>
</reference>
<dbReference type="AlphaFoldDB" id="A0A1F6CGD3"/>
<dbReference type="STRING" id="1798481.A2678_00235"/>
<keyword evidence="2" id="KW-0472">Membrane</keyword>
<keyword evidence="2" id="KW-1133">Transmembrane helix</keyword>
<evidence type="ECO:0000256" key="1">
    <source>
        <dbReference type="SAM" id="MobiDB-lite"/>
    </source>
</evidence>
<evidence type="ECO:0000313" key="4">
    <source>
        <dbReference type="Proteomes" id="UP000178815"/>
    </source>
</evidence>
<evidence type="ECO:0000256" key="2">
    <source>
        <dbReference type="SAM" id="Phobius"/>
    </source>
</evidence>
<comment type="caution">
    <text evidence="3">The sequence shown here is derived from an EMBL/GenBank/DDBJ whole genome shotgun (WGS) entry which is preliminary data.</text>
</comment>
<dbReference type="PROSITE" id="PS51257">
    <property type="entry name" value="PROKAR_LIPOPROTEIN"/>
    <property type="match status" value="1"/>
</dbReference>
<feature type="region of interest" description="Disordered" evidence="1">
    <location>
        <begin position="81"/>
        <end position="104"/>
    </location>
</feature>
<evidence type="ECO:0000313" key="3">
    <source>
        <dbReference type="EMBL" id="OGG48293.1"/>
    </source>
</evidence>
<protein>
    <submittedName>
        <fullName evidence="3">Uncharacterized protein</fullName>
    </submittedName>
</protein>
<accession>A0A1F6CGD3</accession>
<name>A0A1F6CGD3_9BACT</name>
<organism evidence="3 4">
    <name type="scientific">Candidatus Kaiserbacteria bacterium RIFCSPHIGHO2_01_FULL_53_31</name>
    <dbReference type="NCBI Taxonomy" id="1798481"/>
    <lineage>
        <taxon>Bacteria</taxon>
        <taxon>Candidatus Kaiseribacteriota</taxon>
    </lineage>
</organism>
<sequence length="104" mass="11450">MLERMKITSSTLLIIISACIVAAGAYWYFFTDTGNQPPLETTTTQNDAQTEFQTLVGELQPVSFDTSIFSDLRFKALHDLTTPISPEPEGRPDPFAPIAGVRAQ</sequence>